<protein>
    <submittedName>
        <fullName evidence="3">PH domain-containing protein</fullName>
    </submittedName>
</protein>
<dbReference type="EMBL" id="WTYN01000002">
    <property type="protein sequence ID" value="MXO63634.1"/>
    <property type="molecule type" value="Genomic_DNA"/>
</dbReference>
<feature type="transmembrane region" description="Helical" evidence="1">
    <location>
        <begin position="7"/>
        <end position="23"/>
    </location>
</feature>
<feature type="domain" description="YdbS-like PH" evidence="2">
    <location>
        <begin position="50"/>
        <end position="129"/>
    </location>
</feature>
<dbReference type="AlphaFoldDB" id="A0A844YL28"/>
<dbReference type="Pfam" id="PF03703">
    <property type="entry name" value="bPH_2"/>
    <property type="match status" value="1"/>
</dbReference>
<dbReference type="PANTHER" id="PTHR34473">
    <property type="entry name" value="UPF0699 TRANSMEMBRANE PROTEIN YDBS"/>
    <property type="match status" value="1"/>
</dbReference>
<keyword evidence="4" id="KW-1185">Reference proteome</keyword>
<evidence type="ECO:0000313" key="3">
    <source>
        <dbReference type="EMBL" id="MXO63634.1"/>
    </source>
</evidence>
<name>A0A844YL28_9SPHN</name>
<comment type="caution">
    <text evidence="3">The sequence shown here is derived from an EMBL/GenBank/DDBJ whole genome shotgun (WGS) entry which is preliminary data.</text>
</comment>
<feature type="transmembrane region" description="Helical" evidence="1">
    <location>
        <begin position="29"/>
        <end position="47"/>
    </location>
</feature>
<dbReference type="Proteomes" id="UP000445582">
    <property type="component" value="Unassembled WGS sequence"/>
</dbReference>
<accession>A0A844YL28</accession>
<keyword evidence="1" id="KW-1133">Transmembrane helix</keyword>
<proteinExistence type="predicted"/>
<gene>
    <name evidence="3" type="ORF">GRI48_11475</name>
</gene>
<evidence type="ECO:0000259" key="2">
    <source>
        <dbReference type="Pfam" id="PF03703"/>
    </source>
</evidence>
<keyword evidence="1" id="KW-0472">Membrane</keyword>
<sequence>MRIRTGLQVVLLVGAGIVLELATDLVHGLFLLPLSLVALAIVMAIPLRRYRRKGFDMGDDRLRIVSGFLFYSDTIVPFGRVQHLDVLQGPLERAFNLATLVLHTAGTHNSSVSLPGLAHKDAVAMRETIRSHIKRGTL</sequence>
<evidence type="ECO:0000313" key="4">
    <source>
        <dbReference type="Proteomes" id="UP000445582"/>
    </source>
</evidence>
<evidence type="ECO:0000256" key="1">
    <source>
        <dbReference type="SAM" id="Phobius"/>
    </source>
</evidence>
<dbReference type="PANTHER" id="PTHR34473:SF3">
    <property type="entry name" value="TRANSMEMBRANE PROTEIN-RELATED"/>
    <property type="match status" value="1"/>
</dbReference>
<keyword evidence="1" id="KW-0812">Transmembrane</keyword>
<dbReference type="InterPro" id="IPR005182">
    <property type="entry name" value="YdbS-like_PH"/>
</dbReference>
<reference evidence="3 4" key="1">
    <citation type="submission" date="2019-12" db="EMBL/GenBank/DDBJ databases">
        <title>Genomic-based taxomic classification of the family Erythrobacteraceae.</title>
        <authorList>
            <person name="Xu L."/>
        </authorList>
    </citation>
    <scope>NUCLEOTIDE SEQUENCE [LARGE SCALE GENOMIC DNA]</scope>
    <source>
        <strain evidence="3 4">MCCC 1A09965</strain>
    </source>
</reference>
<organism evidence="3 4">
    <name type="scientific">Qipengyuania oceanensis</name>
    <dbReference type="NCBI Taxonomy" id="1463597"/>
    <lineage>
        <taxon>Bacteria</taxon>
        <taxon>Pseudomonadati</taxon>
        <taxon>Pseudomonadota</taxon>
        <taxon>Alphaproteobacteria</taxon>
        <taxon>Sphingomonadales</taxon>
        <taxon>Erythrobacteraceae</taxon>
        <taxon>Qipengyuania</taxon>
    </lineage>
</organism>
<dbReference type="OrthoDB" id="1750577at2"/>